<evidence type="ECO:0000256" key="6">
    <source>
        <dbReference type="ARBA" id="ARBA00023136"/>
    </source>
</evidence>
<feature type="non-terminal residue" evidence="8">
    <location>
        <position position="215"/>
    </location>
</feature>
<dbReference type="GO" id="GO:0005789">
    <property type="term" value="C:endoplasmic reticulum membrane"/>
    <property type="evidence" value="ECO:0007669"/>
    <property type="project" value="UniProtKB-SubCell"/>
</dbReference>
<dbReference type="GO" id="GO:0006629">
    <property type="term" value="P:lipid metabolic process"/>
    <property type="evidence" value="ECO:0007669"/>
    <property type="project" value="UniProtKB-KW"/>
</dbReference>
<dbReference type="PANTHER" id="PTHR21212">
    <property type="entry name" value="BERNARDINELLI-SEIP CONGENITAL LIPODYSTROPHY 2 HOMOLOG BSCL2 PROTEIN"/>
    <property type="match status" value="1"/>
</dbReference>
<dbReference type="AlphaFoldDB" id="A0A9W8HP27"/>
<comment type="caution">
    <text evidence="8">The sequence shown here is derived from an EMBL/GenBank/DDBJ whole genome shotgun (WGS) entry which is preliminary data.</text>
</comment>
<evidence type="ECO:0000256" key="5">
    <source>
        <dbReference type="ARBA" id="ARBA00023098"/>
    </source>
</evidence>
<dbReference type="GO" id="GO:0140042">
    <property type="term" value="P:lipid droplet formation"/>
    <property type="evidence" value="ECO:0007669"/>
    <property type="project" value="UniProtKB-ARBA"/>
</dbReference>
<dbReference type="Pfam" id="PF06775">
    <property type="entry name" value="Seipin"/>
    <property type="match status" value="1"/>
</dbReference>
<protein>
    <recommendedName>
        <fullName evidence="10">Seipin</fullName>
    </recommendedName>
</protein>
<reference evidence="8" key="1">
    <citation type="submission" date="2022-07" db="EMBL/GenBank/DDBJ databases">
        <title>Phylogenomic reconstructions and comparative analyses of Kickxellomycotina fungi.</title>
        <authorList>
            <person name="Reynolds N.K."/>
            <person name="Stajich J.E."/>
            <person name="Barry K."/>
            <person name="Grigoriev I.V."/>
            <person name="Crous P."/>
            <person name="Smith M.E."/>
        </authorList>
    </citation>
    <scope>NUCLEOTIDE SEQUENCE</scope>
    <source>
        <strain evidence="8">NRRL 1565</strain>
    </source>
</reference>
<evidence type="ECO:0000256" key="3">
    <source>
        <dbReference type="ARBA" id="ARBA00022824"/>
    </source>
</evidence>
<keyword evidence="4 7" id="KW-1133">Transmembrane helix</keyword>
<gene>
    <name evidence="8" type="ORF">H4R20_006648</name>
</gene>
<accession>A0A9W8HP27</accession>
<feature type="transmembrane region" description="Helical" evidence="7">
    <location>
        <begin position="21"/>
        <end position="49"/>
    </location>
</feature>
<keyword evidence="5" id="KW-0443">Lipid metabolism</keyword>
<evidence type="ECO:0000256" key="1">
    <source>
        <dbReference type="ARBA" id="ARBA00004477"/>
    </source>
</evidence>
<name>A0A9W8HP27_9FUNG</name>
<evidence type="ECO:0008006" key="10">
    <source>
        <dbReference type="Google" id="ProtNLM"/>
    </source>
</evidence>
<proteinExistence type="predicted"/>
<evidence type="ECO:0000313" key="9">
    <source>
        <dbReference type="Proteomes" id="UP001140094"/>
    </source>
</evidence>
<evidence type="ECO:0000256" key="4">
    <source>
        <dbReference type="ARBA" id="ARBA00022989"/>
    </source>
</evidence>
<dbReference type="InterPro" id="IPR009617">
    <property type="entry name" value="Seipin"/>
</dbReference>
<keyword evidence="6 7" id="KW-0472">Membrane</keyword>
<evidence type="ECO:0000256" key="2">
    <source>
        <dbReference type="ARBA" id="ARBA00022692"/>
    </source>
</evidence>
<dbReference type="EMBL" id="JANBUO010003035">
    <property type="protein sequence ID" value="KAJ2793084.1"/>
    <property type="molecule type" value="Genomic_DNA"/>
</dbReference>
<dbReference type="CDD" id="cd23995">
    <property type="entry name" value="Seipin_BSCL2_like"/>
    <property type="match status" value="1"/>
</dbReference>
<dbReference type="Proteomes" id="UP001140094">
    <property type="component" value="Unassembled WGS sequence"/>
</dbReference>
<keyword evidence="2 7" id="KW-0812">Transmembrane</keyword>
<evidence type="ECO:0000313" key="8">
    <source>
        <dbReference type="EMBL" id="KAJ2793084.1"/>
    </source>
</evidence>
<sequence length="215" mass="24230">MTISNALARIRLPAWMRTGTVASICTRIVLAYIAFAIIVISSTVLYGIYYKLYVPQLMHQAPVYLQYPVLPSANTTADVTFVPESDYKFLSMSQAYSVRLELDVPTSEFNRDIGNFMVAIDLQNRQGESMYKSTRPSILPYQSLPVRLLNTAVRAVPLALGLTHESTRLQIPLLDSMYDRHLSPITTARISLSKPLQVYSAQIIICAQFSGLRYW</sequence>
<comment type="subcellular location">
    <subcellularLocation>
        <location evidence="1">Endoplasmic reticulum membrane</location>
        <topology evidence="1">Multi-pass membrane protein</topology>
    </subcellularLocation>
</comment>
<organism evidence="8 9">
    <name type="scientific">Coemansia guatemalensis</name>
    <dbReference type="NCBI Taxonomy" id="2761395"/>
    <lineage>
        <taxon>Eukaryota</taxon>
        <taxon>Fungi</taxon>
        <taxon>Fungi incertae sedis</taxon>
        <taxon>Zoopagomycota</taxon>
        <taxon>Kickxellomycotina</taxon>
        <taxon>Kickxellomycetes</taxon>
        <taxon>Kickxellales</taxon>
        <taxon>Kickxellaceae</taxon>
        <taxon>Coemansia</taxon>
    </lineage>
</organism>
<dbReference type="PANTHER" id="PTHR21212:SF0">
    <property type="entry name" value="SEIPIN"/>
    <property type="match status" value="1"/>
</dbReference>
<keyword evidence="3" id="KW-0256">Endoplasmic reticulum</keyword>
<dbReference type="OrthoDB" id="3990054at2759"/>
<evidence type="ECO:0000256" key="7">
    <source>
        <dbReference type="SAM" id="Phobius"/>
    </source>
</evidence>
<keyword evidence="9" id="KW-1185">Reference proteome</keyword>